<dbReference type="PANTHER" id="PTHR34387">
    <property type="entry name" value="SLR1258 PROTEIN"/>
    <property type="match status" value="1"/>
</dbReference>
<gene>
    <name evidence="1" type="ORF">IAB81_01110</name>
</gene>
<name>A0A9D9NFS6_9BACT</name>
<sequence>MNEKLITVTGRGTICVVPDITRLVLTLISIHSTYEEAYVQTKNDMDKLASIMEKLQLDKTLPRTIHLDISKKIRNEYDKYDNYKGDIFLGYELDHRLKIDLGMDNVLLNKIIRLIGANLKQAEINIIHMVKDTRPYQIKMLERAVKDAKEKAVAIAKACGCKLGAVNSVKYSEHEIRIYSQARQLHEADEAMCSSLESLDITPDDMDVHDEVTIVWNLIENE</sequence>
<dbReference type="Gene3D" id="3.30.70.2970">
    <property type="entry name" value="Protein of unknown function (DUF541), domain 2"/>
    <property type="match status" value="1"/>
</dbReference>
<dbReference type="Proteomes" id="UP000823604">
    <property type="component" value="Unassembled WGS sequence"/>
</dbReference>
<dbReference type="AlphaFoldDB" id="A0A9D9NFS6"/>
<dbReference type="GO" id="GO:0006974">
    <property type="term" value="P:DNA damage response"/>
    <property type="evidence" value="ECO:0007669"/>
    <property type="project" value="TreeGrafter"/>
</dbReference>
<evidence type="ECO:0000313" key="1">
    <source>
        <dbReference type="EMBL" id="MBO8472216.1"/>
    </source>
</evidence>
<accession>A0A9D9NFS6</accession>
<dbReference type="Pfam" id="PF04402">
    <property type="entry name" value="SIMPL"/>
    <property type="match status" value="1"/>
</dbReference>
<protein>
    <submittedName>
        <fullName evidence="1">SIMPL domain-containing protein</fullName>
    </submittedName>
</protein>
<comment type="caution">
    <text evidence="1">The sequence shown here is derived from an EMBL/GenBank/DDBJ whole genome shotgun (WGS) entry which is preliminary data.</text>
</comment>
<reference evidence="1" key="1">
    <citation type="submission" date="2020-10" db="EMBL/GenBank/DDBJ databases">
        <authorList>
            <person name="Gilroy R."/>
        </authorList>
    </citation>
    <scope>NUCLEOTIDE SEQUENCE</scope>
    <source>
        <strain evidence="1">B1-8020</strain>
    </source>
</reference>
<dbReference type="PANTHER" id="PTHR34387:SF2">
    <property type="entry name" value="SLR1258 PROTEIN"/>
    <property type="match status" value="1"/>
</dbReference>
<organism evidence="1 2">
    <name type="scientific">Candidatus Merdivivens pullicola</name>
    <dbReference type="NCBI Taxonomy" id="2840872"/>
    <lineage>
        <taxon>Bacteria</taxon>
        <taxon>Pseudomonadati</taxon>
        <taxon>Bacteroidota</taxon>
        <taxon>Bacteroidia</taxon>
        <taxon>Bacteroidales</taxon>
        <taxon>Muribaculaceae</taxon>
        <taxon>Muribaculaceae incertae sedis</taxon>
        <taxon>Candidatus Merdivivens</taxon>
    </lineage>
</organism>
<dbReference type="InterPro" id="IPR052022">
    <property type="entry name" value="26kDa_periplasmic_antigen"/>
</dbReference>
<proteinExistence type="predicted"/>
<reference evidence="1" key="2">
    <citation type="journal article" date="2021" name="PeerJ">
        <title>Extensive microbial diversity within the chicken gut microbiome revealed by metagenomics and culture.</title>
        <authorList>
            <person name="Gilroy R."/>
            <person name="Ravi A."/>
            <person name="Getino M."/>
            <person name="Pursley I."/>
            <person name="Horton D.L."/>
            <person name="Alikhan N.F."/>
            <person name="Baker D."/>
            <person name="Gharbi K."/>
            <person name="Hall N."/>
            <person name="Watson M."/>
            <person name="Adriaenssens E.M."/>
            <person name="Foster-Nyarko E."/>
            <person name="Jarju S."/>
            <person name="Secka A."/>
            <person name="Antonio M."/>
            <person name="Oren A."/>
            <person name="Chaudhuri R.R."/>
            <person name="La Ragione R."/>
            <person name="Hildebrand F."/>
            <person name="Pallen M.J."/>
        </authorList>
    </citation>
    <scope>NUCLEOTIDE SEQUENCE</scope>
    <source>
        <strain evidence="1">B1-8020</strain>
    </source>
</reference>
<dbReference type="InterPro" id="IPR007497">
    <property type="entry name" value="SIMPL/DUF541"/>
</dbReference>
<dbReference type="EMBL" id="JADIMA010000010">
    <property type="protein sequence ID" value="MBO8472216.1"/>
    <property type="molecule type" value="Genomic_DNA"/>
</dbReference>
<dbReference type="Gene3D" id="3.30.110.170">
    <property type="entry name" value="Protein of unknown function (DUF541), domain 1"/>
    <property type="match status" value="1"/>
</dbReference>
<evidence type="ECO:0000313" key="2">
    <source>
        <dbReference type="Proteomes" id="UP000823604"/>
    </source>
</evidence>